<name>A0A1G9VYP2_9GAMM</name>
<dbReference type="Pfam" id="PF18145">
    <property type="entry name" value="SAVED"/>
    <property type="match status" value="1"/>
</dbReference>
<gene>
    <name evidence="2" type="ORF">SAMN05192555_11930</name>
</gene>
<dbReference type="NCBIfam" id="NF033611">
    <property type="entry name" value="SAVED"/>
    <property type="match status" value="1"/>
</dbReference>
<dbReference type="AlphaFoldDB" id="A0A1G9VYP2"/>
<dbReference type="OrthoDB" id="9052589at2"/>
<accession>A0A1G9VYP2</accession>
<evidence type="ECO:0000259" key="1">
    <source>
        <dbReference type="Pfam" id="PF18145"/>
    </source>
</evidence>
<dbReference type="RefSeq" id="WP_143025102.1">
    <property type="nucleotide sequence ID" value="NZ_FNGH01000019.1"/>
</dbReference>
<dbReference type="STRING" id="48727.SAMN05192555_11930"/>
<evidence type="ECO:0000313" key="2">
    <source>
        <dbReference type="EMBL" id="SDM77253.1"/>
    </source>
</evidence>
<dbReference type="EMBL" id="FNGH01000019">
    <property type="protein sequence ID" value="SDM77253.1"/>
    <property type="molecule type" value="Genomic_DNA"/>
</dbReference>
<reference evidence="3" key="1">
    <citation type="submission" date="2016-10" db="EMBL/GenBank/DDBJ databases">
        <authorList>
            <person name="Varghese N."/>
            <person name="Submissions S."/>
        </authorList>
    </citation>
    <scope>NUCLEOTIDE SEQUENCE [LARGE SCALE GENOMIC DNA]</scope>
    <source>
        <strain evidence="3">AAP</strain>
    </source>
</reference>
<organism evidence="2 3">
    <name type="scientific">Franzmannia pantelleriensis</name>
    <dbReference type="NCBI Taxonomy" id="48727"/>
    <lineage>
        <taxon>Bacteria</taxon>
        <taxon>Pseudomonadati</taxon>
        <taxon>Pseudomonadota</taxon>
        <taxon>Gammaproteobacteria</taxon>
        <taxon>Oceanospirillales</taxon>
        <taxon>Halomonadaceae</taxon>
        <taxon>Franzmannia</taxon>
    </lineage>
</organism>
<evidence type="ECO:0000313" key="3">
    <source>
        <dbReference type="Proteomes" id="UP000199107"/>
    </source>
</evidence>
<dbReference type="InterPro" id="IPR040836">
    <property type="entry name" value="SAVED"/>
</dbReference>
<feature type="domain" description="SMODS-associated and fused to various effectors" evidence="1">
    <location>
        <begin position="196"/>
        <end position="374"/>
    </location>
</feature>
<sequence>MSKTHIPADVRRDLWVLSGGRCEFRGCNMPIDHNFLTGQRVVLGEFCHIIGDSEQGPRGDKARSAGLARDPGNLILCCARCHKTIDERKLEAEYSEARLQSMKRDHEQHVQRLYDATNVKRSVPFIVTGRVNRTFTSIPTNAARAAVLRKTDYTRFPSHAEEVIDLNHIPCTEDAPLYWQTVKQYIDDTINTLLRRVADRETHHLDIFAIAQIPALSYIGALIGDRVPVTVHQPQRGPLDKWDWPTNPATPSPTFTYTFPEGKVEELAVIFSISGVVRPEDVTRALPGVSLSTFTVPTPSTSLVDSEEVQHNFVKAWRAFQAELHQRYGRLAKLHVLPALPASLAVEMGRCVLPKVIPQIQMWDFVKGNFVPALSW</sequence>
<protein>
    <recommendedName>
        <fullName evidence="1">SMODS-associated and fused to various effectors domain-containing protein</fullName>
    </recommendedName>
</protein>
<proteinExistence type="predicted"/>
<keyword evidence="3" id="KW-1185">Reference proteome</keyword>
<dbReference type="Proteomes" id="UP000199107">
    <property type="component" value="Unassembled WGS sequence"/>
</dbReference>